<dbReference type="InterPro" id="IPR001851">
    <property type="entry name" value="ABC_transp_permease"/>
</dbReference>
<keyword evidence="4 6" id="KW-1133">Transmembrane helix</keyword>
<keyword evidence="5 6" id="KW-0472">Membrane</keyword>
<dbReference type="PANTHER" id="PTHR30482:SF10">
    <property type="entry name" value="HIGH-AFFINITY BRANCHED-CHAIN AMINO ACID TRANSPORT PROTEIN BRAE"/>
    <property type="match status" value="1"/>
</dbReference>
<feature type="transmembrane region" description="Helical" evidence="6">
    <location>
        <begin position="90"/>
        <end position="110"/>
    </location>
</feature>
<accession>A0ABU3DI25</accession>
<feature type="transmembrane region" description="Helical" evidence="6">
    <location>
        <begin position="217"/>
        <end position="239"/>
    </location>
</feature>
<dbReference type="Proteomes" id="UP001265259">
    <property type="component" value="Unassembled WGS sequence"/>
</dbReference>
<evidence type="ECO:0000256" key="6">
    <source>
        <dbReference type="SAM" id="Phobius"/>
    </source>
</evidence>
<dbReference type="PANTHER" id="PTHR30482">
    <property type="entry name" value="HIGH-AFFINITY BRANCHED-CHAIN AMINO ACID TRANSPORT SYSTEM PERMEASE"/>
    <property type="match status" value="1"/>
</dbReference>
<evidence type="ECO:0000256" key="5">
    <source>
        <dbReference type="ARBA" id="ARBA00023136"/>
    </source>
</evidence>
<evidence type="ECO:0000256" key="1">
    <source>
        <dbReference type="ARBA" id="ARBA00004651"/>
    </source>
</evidence>
<evidence type="ECO:0000313" key="7">
    <source>
        <dbReference type="EMBL" id="MDT0683331.1"/>
    </source>
</evidence>
<reference evidence="7 8" key="1">
    <citation type="submission" date="2023-09" db="EMBL/GenBank/DDBJ databases">
        <authorList>
            <person name="Rey-Velasco X."/>
        </authorList>
    </citation>
    <scope>NUCLEOTIDE SEQUENCE [LARGE SCALE GENOMIC DNA]</scope>
    <source>
        <strain evidence="7 8">F158</strain>
    </source>
</reference>
<evidence type="ECO:0000256" key="3">
    <source>
        <dbReference type="ARBA" id="ARBA00022692"/>
    </source>
</evidence>
<proteinExistence type="predicted"/>
<gene>
    <name evidence="7" type="ORF">RM543_11590</name>
</gene>
<dbReference type="EMBL" id="JAVRHL010000003">
    <property type="protein sequence ID" value="MDT0683331.1"/>
    <property type="molecule type" value="Genomic_DNA"/>
</dbReference>
<keyword evidence="3 6" id="KW-0812">Transmembrane</keyword>
<feature type="transmembrane region" description="Helical" evidence="6">
    <location>
        <begin position="12"/>
        <end position="33"/>
    </location>
</feature>
<keyword evidence="2" id="KW-1003">Cell membrane</keyword>
<feature type="transmembrane region" description="Helical" evidence="6">
    <location>
        <begin position="288"/>
        <end position="305"/>
    </location>
</feature>
<organism evidence="7 8">
    <name type="scientific">Tropicimonas omnivorans</name>
    <dbReference type="NCBI Taxonomy" id="3075590"/>
    <lineage>
        <taxon>Bacteria</taxon>
        <taxon>Pseudomonadati</taxon>
        <taxon>Pseudomonadota</taxon>
        <taxon>Alphaproteobacteria</taxon>
        <taxon>Rhodobacterales</taxon>
        <taxon>Roseobacteraceae</taxon>
        <taxon>Tropicimonas</taxon>
    </lineage>
</organism>
<feature type="transmembrane region" description="Helical" evidence="6">
    <location>
        <begin position="166"/>
        <end position="185"/>
    </location>
</feature>
<dbReference type="InterPro" id="IPR043428">
    <property type="entry name" value="LivM-like"/>
</dbReference>
<evidence type="ECO:0000313" key="8">
    <source>
        <dbReference type="Proteomes" id="UP001265259"/>
    </source>
</evidence>
<dbReference type="CDD" id="cd06581">
    <property type="entry name" value="TM_PBP1_LivM_like"/>
    <property type="match status" value="1"/>
</dbReference>
<keyword evidence="8" id="KW-1185">Reference proteome</keyword>
<evidence type="ECO:0000256" key="2">
    <source>
        <dbReference type="ARBA" id="ARBA00022475"/>
    </source>
</evidence>
<dbReference type="Pfam" id="PF02653">
    <property type="entry name" value="BPD_transp_2"/>
    <property type="match status" value="1"/>
</dbReference>
<dbReference type="RefSeq" id="WP_311691774.1">
    <property type="nucleotide sequence ID" value="NZ_JAVRHL010000003.1"/>
</dbReference>
<feature type="transmembrane region" description="Helical" evidence="6">
    <location>
        <begin position="66"/>
        <end position="84"/>
    </location>
</feature>
<name>A0ABU3DI25_9RHOB</name>
<protein>
    <submittedName>
        <fullName evidence="7">Branched-chain amino acid ABC transporter permease</fullName>
    </submittedName>
</protein>
<sequence>MSSALTRTTSGPRAMALLWAVALVAVALIPWITGSTFHFHIAIMVCISAMATGGLAVTAWVGQLSLAHAAFAGIGAYTSVLLVTRLDLPVLLGLPAGALVAGGVAFVIGAPLLRLRGVYFVLITFALNELFRLVMLEIPEYSGGSSGIAGIPKISLFGATLSSYEAVYPFALVCLALVMGLLVLIRKGQLGRRFGAVEENLALAEASGIPTARTQNLAFTIGSAIAGFAGAFLAHYVGFISPETFGFQLSVSYVIMLVTGGRLALWGPLVGALFLTPLPEFLRGAVEYQHIIYGVILIAVLRFLPQGLAGLPAQLSRKEGRA</sequence>
<feature type="transmembrane region" description="Helical" evidence="6">
    <location>
        <begin position="251"/>
        <end position="276"/>
    </location>
</feature>
<evidence type="ECO:0000256" key="4">
    <source>
        <dbReference type="ARBA" id="ARBA00022989"/>
    </source>
</evidence>
<comment type="caution">
    <text evidence="7">The sequence shown here is derived from an EMBL/GenBank/DDBJ whole genome shotgun (WGS) entry which is preliminary data.</text>
</comment>
<feature type="transmembrane region" description="Helical" evidence="6">
    <location>
        <begin position="39"/>
        <end position="61"/>
    </location>
</feature>
<comment type="subcellular location">
    <subcellularLocation>
        <location evidence="1">Cell membrane</location>
        <topology evidence="1">Multi-pass membrane protein</topology>
    </subcellularLocation>
</comment>